<dbReference type="EMBL" id="CP086716">
    <property type="protein sequence ID" value="WOO81221.1"/>
    <property type="molecule type" value="Genomic_DNA"/>
</dbReference>
<evidence type="ECO:0000256" key="3">
    <source>
        <dbReference type="PROSITE-ProRule" id="PRU10038"/>
    </source>
</evidence>
<dbReference type="Proteomes" id="UP000827549">
    <property type="component" value="Chromosome 3"/>
</dbReference>
<feature type="compositionally biased region" description="Basic residues" evidence="4">
    <location>
        <begin position="829"/>
        <end position="840"/>
    </location>
</feature>
<protein>
    <submittedName>
        <fullName evidence="6">AB hydrolase superfamily protein</fullName>
    </submittedName>
</protein>
<dbReference type="Gene3D" id="3.40.50.1820">
    <property type="entry name" value="alpha/beta hydrolase"/>
    <property type="match status" value="2"/>
</dbReference>
<dbReference type="Pfam" id="PF07859">
    <property type="entry name" value="Abhydrolase_3"/>
    <property type="match status" value="2"/>
</dbReference>
<feature type="compositionally biased region" description="Low complexity" evidence="4">
    <location>
        <begin position="883"/>
        <end position="892"/>
    </location>
</feature>
<evidence type="ECO:0000313" key="6">
    <source>
        <dbReference type="EMBL" id="WOO81221.1"/>
    </source>
</evidence>
<dbReference type="GO" id="GO:0016787">
    <property type="term" value="F:hydrolase activity"/>
    <property type="evidence" value="ECO:0007669"/>
    <property type="project" value="UniProtKB-KW"/>
</dbReference>
<feature type="compositionally biased region" description="Polar residues" evidence="4">
    <location>
        <begin position="378"/>
        <end position="393"/>
    </location>
</feature>
<keyword evidence="7" id="KW-1185">Reference proteome</keyword>
<organism evidence="6 7">
    <name type="scientific">Vanrija pseudolonga</name>
    <dbReference type="NCBI Taxonomy" id="143232"/>
    <lineage>
        <taxon>Eukaryota</taxon>
        <taxon>Fungi</taxon>
        <taxon>Dikarya</taxon>
        <taxon>Basidiomycota</taxon>
        <taxon>Agaricomycotina</taxon>
        <taxon>Tremellomycetes</taxon>
        <taxon>Trichosporonales</taxon>
        <taxon>Trichosporonaceae</taxon>
        <taxon>Vanrija</taxon>
    </lineage>
</organism>
<dbReference type="PANTHER" id="PTHR48081">
    <property type="entry name" value="AB HYDROLASE SUPERFAMILY PROTEIN C4A8.06C"/>
    <property type="match status" value="1"/>
</dbReference>
<dbReference type="AlphaFoldDB" id="A0AAF1BHK5"/>
<comment type="similarity">
    <text evidence="1">Belongs to the 'GDXG' lipolytic enzyme family.</text>
</comment>
<feature type="region of interest" description="Disordered" evidence="4">
    <location>
        <begin position="592"/>
        <end position="649"/>
    </location>
</feature>
<feature type="region of interest" description="Disordered" evidence="4">
    <location>
        <begin position="983"/>
        <end position="1008"/>
    </location>
</feature>
<feature type="compositionally biased region" description="Low complexity" evidence="4">
    <location>
        <begin position="635"/>
        <end position="645"/>
    </location>
</feature>
<feature type="active site" evidence="3">
    <location>
        <position position="272"/>
    </location>
</feature>
<feature type="compositionally biased region" description="Low complexity" evidence="4">
    <location>
        <begin position="691"/>
        <end position="707"/>
    </location>
</feature>
<dbReference type="GeneID" id="87807980"/>
<evidence type="ECO:0000313" key="7">
    <source>
        <dbReference type="Proteomes" id="UP000827549"/>
    </source>
</evidence>
<reference evidence="6" key="1">
    <citation type="submission" date="2023-10" db="EMBL/GenBank/DDBJ databases">
        <authorList>
            <person name="Noh H."/>
        </authorList>
    </citation>
    <scope>NUCLEOTIDE SEQUENCE</scope>
    <source>
        <strain evidence="6">DUCC4014</strain>
    </source>
</reference>
<feature type="region of interest" description="Disordered" evidence="4">
    <location>
        <begin position="358"/>
        <end position="402"/>
    </location>
</feature>
<evidence type="ECO:0000256" key="4">
    <source>
        <dbReference type="SAM" id="MobiDB-lite"/>
    </source>
</evidence>
<feature type="compositionally biased region" description="Polar residues" evidence="4">
    <location>
        <begin position="594"/>
        <end position="606"/>
    </location>
</feature>
<name>A0AAF1BHK5_9TREE</name>
<dbReference type="PROSITE" id="PS01174">
    <property type="entry name" value="LIPASE_GDXG_SER"/>
    <property type="match status" value="1"/>
</dbReference>
<dbReference type="InterPro" id="IPR013094">
    <property type="entry name" value="AB_hydrolase_3"/>
</dbReference>
<keyword evidence="2 6" id="KW-0378">Hydrolase</keyword>
<sequence length="1008" mass="110671">MPDFLTSQVAMTAGPLVLETFLKHYLTPRKYRKDRNGKDTARVEFMYDEAFNVLKNFLDISTHHTVTALQELSQTRTPSPPWVAVHRCSIPHTTLSQAADYLVEGFGGEEMAYRVAGGVKWWQVRAGKGVEAEWIAMRSEYKEAVELDHKKKSAAKSEGDDDEFLPEMDRLRCILYSEFLSGLGDRDGKLIDSVHGGAYYWGSINTHRYSIWRYARKINGRCFAVNYRKAPQYPFPCAIQDCLAAWLYLVDPPPGAEHKPVDPKNIVIAGDSAGGGLVLALLQILRDVQGLDLPAGAALISPWSDLTHSFPSILQNTATDVVPPYSFIHKPSSLWPPPPPALTEEMQHGISLKVKEAVSKLRGSQAKPTERAKHLDTGRQTPLSRQVSSTGSIHTADPDAPGKLKAFFQQNRALLEGDKELKSNASRANPAAPWDHLASRSTEGDVAGRDASTLAQCADPLRVQVGKDTIALDTQVQLYATNAQLCHPWVSPVLGYLGGLPPLYVMCGDNEVLRDEIIYLAHKAAHPEKHPVREDVKKLLPSLQGIEDKYGPTDVHLQVYDGVGHDLPLFSMTKPARGTYRAIATFVRRVTPRNRASSSPVTTSGDVTPEGERRFFNGTEEVDSPQVATDSSTPANAPFAAEASATQQQAIPGDDLARQLEDLSTQDTAGRTDRRSKRTSIMMPALKPVDTSSATSPLSPSPLSATSRRSVWRHSTFFAGSGTATPADKAAPVKEVPANVAGPRFELQKGKREKAKPGEAGYSGVYAGANPFTDHMIRERVDFDGVCRPLEPESELGAMTMPADEIGMIKAGPALRYAEGQSIWDHKYRRQRRKVAKRREHNLATAKSRDLSHILKHWENRASQLTPEELAAIRKDAEESSRSRQAASTSAEVESDTSPGSSSDEPGGHAVHRASTVPDETWYWQWALHNEAPPPSAIVSRRDLPEGRKLALMADRIESKDGSGSFTLPIWVALNSFFSDASDRKKVHDGMRNAKKAADAKHGSKTEA</sequence>
<feature type="region of interest" description="Disordered" evidence="4">
    <location>
        <begin position="874"/>
        <end position="912"/>
    </location>
</feature>
<feature type="region of interest" description="Disordered" evidence="4">
    <location>
        <begin position="829"/>
        <end position="848"/>
    </location>
</feature>
<evidence type="ECO:0000256" key="1">
    <source>
        <dbReference type="ARBA" id="ARBA00010515"/>
    </source>
</evidence>
<proteinExistence type="inferred from homology"/>
<evidence type="ECO:0000256" key="2">
    <source>
        <dbReference type="ARBA" id="ARBA00022801"/>
    </source>
</evidence>
<dbReference type="RefSeq" id="XP_062627253.1">
    <property type="nucleotide sequence ID" value="XM_062771270.1"/>
</dbReference>
<dbReference type="PANTHER" id="PTHR48081:SF5">
    <property type="entry name" value="ALPHA_BETA HYDROLASE FOLD-3 DOMAIN-CONTAINING PROTEIN"/>
    <property type="match status" value="1"/>
</dbReference>
<dbReference type="SUPFAM" id="SSF53474">
    <property type="entry name" value="alpha/beta-Hydrolases"/>
    <property type="match status" value="1"/>
</dbReference>
<feature type="region of interest" description="Disordered" evidence="4">
    <location>
        <begin position="422"/>
        <end position="445"/>
    </location>
</feature>
<feature type="domain" description="Alpha/beta hydrolase fold-3" evidence="5">
    <location>
        <begin position="194"/>
        <end position="314"/>
    </location>
</feature>
<gene>
    <name evidence="6" type="primary">SPAC4A8.06c_3</name>
    <name evidence="6" type="ORF">LOC62_03G004745</name>
</gene>
<accession>A0AAF1BHK5</accession>
<feature type="region of interest" description="Disordered" evidence="4">
    <location>
        <begin position="663"/>
        <end position="707"/>
    </location>
</feature>
<dbReference type="InterPro" id="IPR033140">
    <property type="entry name" value="Lipase_GDXG_put_SER_AS"/>
</dbReference>
<dbReference type="InterPro" id="IPR029058">
    <property type="entry name" value="AB_hydrolase_fold"/>
</dbReference>
<feature type="compositionally biased region" description="Basic and acidic residues" evidence="4">
    <location>
        <begin position="368"/>
        <end position="377"/>
    </location>
</feature>
<dbReference type="InterPro" id="IPR050300">
    <property type="entry name" value="GDXG_lipolytic_enzyme"/>
</dbReference>
<feature type="domain" description="Alpha/beta hydrolase fold-3" evidence="5">
    <location>
        <begin position="471"/>
        <end position="526"/>
    </location>
</feature>
<evidence type="ECO:0000259" key="5">
    <source>
        <dbReference type="Pfam" id="PF07859"/>
    </source>
</evidence>